<evidence type="ECO:0000313" key="3">
    <source>
        <dbReference type="Proteomes" id="UP000216033"/>
    </source>
</evidence>
<name>A0A270B830_9PROT</name>
<evidence type="ECO:0000313" key="2">
    <source>
        <dbReference type="EMBL" id="PAL20960.1"/>
    </source>
</evidence>
<gene>
    <name evidence="2" type="ORF">B9K05_12245</name>
</gene>
<sequence length="70" mass="8042">MPSDIWHSEADLAILRTLSASALAGAFMRRWSRYGDDYHDTRLRAGASDNPSLLWAAFRDRWGLRFCPRS</sequence>
<dbReference type="OrthoDB" id="8654520at2"/>
<accession>A0A270B830</accession>
<reference evidence="2 3" key="1">
    <citation type="submission" date="2017-04" db="EMBL/GenBank/DDBJ databases">
        <title>Kefir bacterial isolates.</title>
        <authorList>
            <person name="Kim Y."/>
            <person name="Blasche S."/>
            <person name="Patil K.R."/>
        </authorList>
    </citation>
    <scope>NUCLEOTIDE SEQUENCE [LARGE SCALE GENOMIC DNA]</scope>
    <source>
        <strain evidence="2 3">KR-2</strain>
    </source>
</reference>
<dbReference type="InterPro" id="IPR045465">
    <property type="entry name" value="Trans_reg_dom"/>
</dbReference>
<dbReference type="Proteomes" id="UP000216033">
    <property type="component" value="Unassembled WGS sequence"/>
</dbReference>
<dbReference type="AlphaFoldDB" id="A0A270B830"/>
<keyword evidence="3" id="KW-1185">Reference proteome</keyword>
<dbReference type="RefSeq" id="WP_048854131.1">
    <property type="nucleotide sequence ID" value="NZ_BAMZ01000018.1"/>
</dbReference>
<comment type="caution">
    <text evidence="2">The sequence shown here is derived from an EMBL/GenBank/DDBJ whole genome shotgun (WGS) entry which is preliminary data.</text>
</comment>
<feature type="domain" description="Transcriptional regulator-like" evidence="1">
    <location>
        <begin position="6"/>
        <end position="66"/>
    </location>
</feature>
<dbReference type="EMBL" id="NDFP01000016">
    <property type="protein sequence ID" value="PAL20960.1"/>
    <property type="molecule type" value="Genomic_DNA"/>
</dbReference>
<proteinExistence type="predicted"/>
<organism evidence="2 3">
    <name type="scientific">Acetobacter syzygii</name>
    <dbReference type="NCBI Taxonomy" id="146476"/>
    <lineage>
        <taxon>Bacteria</taxon>
        <taxon>Pseudomonadati</taxon>
        <taxon>Pseudomonadota</taxon>
        <taxon>Alphaproteobacteria</taxon>
        <taxon>Acetobacterales</taxon>
        <taxon>Acetobacteraceae</taxon>
        <taxon>Acetobacter</taxon>
    </lineage>
</organism>
<protein>
    <recommendedName>
        <fullName evidence="1">Transcriptional regulator-like domain-containing protein</fullName>
    </recommendedName>
</protein>
<evidence type="ECO:0000259" key="1">
    <source>
        <dbReference type="Pfam" id="PF20109"/>
    </source>
</evidence>
<dbReference type="GeneID" id="98302748"/>
<dbReference type="Pfam" id="PF20109">
    <property type="entry name" value="Trans_reg_dom"/>
    <property type="match status" value="1"/>
</dbReference>